<accession>A0AAE4CNR9</accession>
<dbReference type="EMBL" id="JAVDYC010000001">
    <property type="protein sequence ID" value="MDR7319766.1"/>
    <property type="molecule type" value="Genomic_DNA"/>
</dbReference>
<evidence type="ECO:0000313" key="3">
    <source>
        <dbReference type="Proteomes" id="UP001183629"/>
    </source>
</evidence>
<feature type="compositionally biased region" description="Low complexity" evidence="1">
    <location>
        <begin position="192"/>
        <end position="210"/>
    </location>
</feature>
<evidence type="ECO:0008006" key="4">
    <source>
        <dbReference type="Google" id="ProtNLM"/>
    </source>
</evidence>
<feature type="compositionally biased region" description="Low complexity" evidence="1">
    <location>
        <begin position="251"/>
        <end position="285"/>
    </location>
</feature>
<dbReference type="Proteomes" id="UP001183629">
    <property type="component" value="Unassembled WGS sequence"/>
</dbReference>
<dbReference type="Gene3D" id="3.40.50.300">
    <property type="entry name" value="P-loop containing nucleotide triphosphate hydrolases"/>
    <property type="match status" value="1"/>
</dbReference>
<dbReference type="AlphaFoldDB" id="A0AAE4CNR9"/>
<organism evidence="2 3">
    <name type="scientific">Catenuloplanes niger</name>
    <dbReference type="NCBI Taxonomy" id="587534"/>
    <lineage>
        <taxon>Bacteria</taxon>
        <taxon>Bacillati</taxon>
        <taxon>Actinomycetota</taxon>
        <taxon>Actinomycetes</taxon>
        <taxon>Micromonosporales</taxon>
        <taxon>Micromonosporaceae</taxon>
        <taxon>Catenuloplanes</taxon>
    </lineage>
</organism>
<name>A0AAE4CNR9_9ACTN</name>
<protein>
    <recommendedName>
        <fullName evidence="4">Sulfotransferase family protein</fullName>
    </recommendedName>
</protein>
<gene>
    <name evidence="2" type="ORF">J2S44_000016</name>
</gene>
<dbReference type="Pfam" id="PF13469">
    <property type="entry name" value="Sulfotransfer_3"/>
    <property type="match status" value="1"/>
</dbReference>
<evidence type="ECO:0000256" key="1">
    <source>
        <dbReference type="SAM" id="MobiDB-lite"/>
    </source>
</evidence>
<feature type="region of interest" description="Disordered" evidence="1">
    <location>
        <begin position="163"/>
        <end position="323"/>
    </location>
</feature>
<keyword evidence="3" id="KW-1185">Reference proteome</keyword>
<proteinExistence type="predicted"/>
<feature type="compositionally biased region" description="Low complexity" evidence="1">
    <location>
        <begin position="296"/>
        <end position="311"/>
    </location>
</feature>
<dbReference type="SUPFAM" id="SSF52540">
    <property type="entry name" value="P-loop containing nucleoside triphosphate hydrolases"/>
    <property type="match status" value="1"/>
</dbReference>
<reference evidence="2 3" key="1">
    <citation type="submission" date="2023-07" db="EMBL/GenBank/DDBJ databases">
        <title>Sequencing the genomes of 1000 actinobacteria strains.</title>
        <authorList>
            <person name="Klenk H.-P."/>
        </authorList>
    </citation>
    <scope>NUCLEOTIDE SEQUENCE [LARGE SCALE GENOMIC DNA]</scope>
    <source>
        <strain evidence="2 3">DSM 44711</strain>
    </source>
</reference>
<sequence>MHLTLVVGSGRCGSTLLSRILRDHPDVLSVREVGTALVARRPGAPPAEIDGAAVWSLLTAPGDAPAAHVPDGLLDDLAPVVRGWPARPAAAHYRALLHHLAARSGRTTIVDHSTASLHLVATLHAAVPDAHLVHMYRDGPDCALSMSRHAWFRAAALTRHASRPGDTALPAPTPLSPAAGPGDTPPTPAVPPGDAAVTPPTPTATADDPALTPPAPTAKAEDGLLTPATPAARPGDAALTPPTPTAKVGDAASTTPTPAAEPENGPLTPATPAAPLTRPARPSRPGDAPHTRRMPAVRAGDAASAASVPAAARRETIPPGALGRVVPPNDAGAVAPDPIPLAVFGALWSSMIVDGVAALDVLPSALTSALRYEDLLRSPETTLTRLAATLHTSVDGDWLARARARVTPAAIGRSRALPPGELAALEAACRPGMKALGRTA</sequence>
<evidence type="ECO:0000313" key="2">
    <source>
        <dbReference type="EMBL" id="MDR7319766.1"/>
    </source>
</evidence>
<dbReference type="RefSeq" id="WP_310407579.1">
    <property type="nucleotide sequence ID" value="NZ_JAVDYC010000001.1"/>
</dbReference>
<comment type="caution">
    <text evidence="2">The sequence shown here is derived from an EMBL/GenBank/DDBJ whole genome shotgun (WGS) entry which is preliminary data.</text>
</comment>
<dbReference type="InterPro" id="IPR027417">
    <property type="entry name" value="P-loop_NTPase"/>
</dbReference>